<evidence type="ECO:0000256" key="6">
    <source>
        <dbReference type="ARBA" id="ARBA00022801"/>
    </source>
</evidence>
<dbReference type="Pfam" id="PF05108">
    <property type="entry name" value="T7SS_ESX1_EccB"/>
    <property type="match status" value="1"/>
</dbReference>
<feature type="transmembrane region" description="Helical" evidence="10">
    <location>
        <begin position="43"/>
        <end position="64"/>
    </location>
</feature>
<keyword evidence="12" id="KW-1185">Reference proteome</keyword>
<evidence type="ECO:0000256" key="5">
    <source>
        <dbReference type="ARBA" id="ARBA00022741"/>
    </source>
</evidence>
<protein>
    <submittedName>
        <fullName evidence="11">Type VII secretion protein EccB</fullName>
    </submittedName>
</protein>
<evidence type="ECO:0000313" key="12">
    <source>
        <dbReference type="Proteomes" id="UP001596337"/>
    </source>
</evidence>
<dbReference type="InterPro" id="IPR007795">
    <property type="entry name" value="T7SS_EccB"/>
</dbReference>
<reference evidence="12" key="1">
    <citation type="journal article" date="2019" name="Int. J. Syst. Evol. Microbiol.">
        <title>The Global Catalogue of Microorganisms (GCM) 10K type strain sequencing project: providing services to taxonomists for standard genome sequencing and annotation.</title>
        <authorList>
            <consortium name="The Broad Institute Genomics Platform"/>
            <consortium name="The Broad Institute Genome Sequencing Center for Infectious Disease"/>
            <person name="Wu L."/>
            <person name="Ma J."/>
        </authorList>
    </citation>
    <scope>NUCLEOTIDE SEQUENCE [LARGE SCALE GENOMIC DNA]</scope>
    <source>
        <strain evidence="12">KCTC 32255</strain>
    </source>
</reference>
<proteinExistence type="inferred from homology"/>
<accession>A0ABW2C7J9</accession>
<dbReference type="Proteomes" id="UP001596337">
    <property type="component" value="Unassembled WGS sequence"/>
</dbReference>
<evidence type="ECO:0000256" key="8">
    <source>
        <dbReference type="ARBA" id="ARBA00022989"/>
    </source>
</evidence>
<organism evidence="11 12">
    <name type="scientific">Haloechinothrix salitolerans</name>
    <dbReference type="NCBI Taxonomy" id="926830"/>
    <lineage>
        <taxon>Bacteria</taxon>
        <taxon>Bacillati</taxon>
        <taxon>Actinomycetota</taxon>
        <taxon>Actinomycetes</taxon>
        <taxon>Pseudonocardiales</taxon>
        <taxon>Pseudonocardiaceae</taxon>
        <taxon>Haloechinothrix</taxon>
    </lineage>
</organism>
<sequence length="536" mass="58318">MPSKPTRKTEVQAYRFEVRRMNSALVRKDAVMLHDPLRTHTRATVVGVILAAVGLLGFMIFGILKPAAQPPSDGIVIGKESGQMYVKVAEPEEMLVPTFNLASARLILMSRQSQGGDPPADPVEPVLVSDDNLKDIPRGRLQGIPGGPPLLPNAEQRISDNWAVCHYLPLDDSFNESVRLEKAKETQQTAVLAGLPGSQLGTPLEKNEAIYVERLNGERYLIYRPEENPNRKSDIVLAKVPNEDSVIEALKLDRHTPRPMSLGLTNAIPEVDPLEPPVPEGLDEPVSFEIDGRTAVVGDVFSVQQPGGTVDYYVVLRDGKQQVTQAVATMLRHEHSTDTTIPKVSPDRLNELPTVSRDAELPVDDYPDQIPTVLDPLQGSPATCLGWALTGSGDDQDSRTTLYVNNEIPFPEDENGNPERLQVGKANEDGIAVDYFYMPPGRAAVVNSATSEASFESGPIQLVSDRGLRYGIPDTETAAYLGLTERRPAPESILRLLPTGESLNVQAAARTFDSVDLPVDAGDYDGQDVDAKETTG</sequence>
<comment type="subcellular location">
    <subcellularLocation>
        <location evidence="1">Cell membrane</location>
        <topology evidence="1">Single-pass membrane protein</topology>
    </subcellularLocation>
</comment>
<evidence type="ECO:0000256" key="4">
    <source>
        <dbReference type="ARBA" id="ARBA00022692"/>
    </source>
</evidence>
<keyword evidence="8 10" id="KW-1133">Transmembrane helix</keyword>
<keyword evidence="5" id="KW-0547">Nucleotide-binding</keyword>
<gene>
    <name evidence="11" type="primary">eccB</name>
    <name evidence="11" type="ORF">ACFQGD_29820</name>
</gene>
<dbReference type="RefSeq" id="WP_345402264.1">
    <property type="nucleotide sequence ID" value="NZ_BAABLA010000109.1"/>
</dbReference>
<dbReference type="Gene3D" id="2.40.50.910">
    <property type="entry name" value="Type VII secretion system EccB, repeat 3 domain"/>
    <property type="match status" value="1"/>
</dbReference>
<evidence type="ECO:0000256" key="9">
    <source>
        <dbReference type="ARBA" id="ARBA00023136"/>
    </source>
</evidence>
<comment type="similarity">
    <text evidence="2">Belongs to the EccB family.</text>
</comment>
<dbReference type="NCBIfam" id="TIGR03919">
    <property type="entry name" value="T7SS_EccB"/>
    <property type="match status" value="1"/>
</dbReference>
<keyword evidence="9 10" id="KW-0472">Membrane</keyword>
<comment type="caution">
    <text evidence="11">The sequence shown here is derived from an EMBL/GenBank/DDBJ whole genome shotgun (WGS) entry which is preliminary data.</text>
</comment>
<keyword evidence="7" id="KW-0067">ATP-binding</keyword>
<dbReference type="InterPro" id="IPR042485">
    <property type="entry name" value="T7SS_EccB_R3"/>
</dbReference>
<evidence type="ECO:0000256" key="10">
    <source>
        <dbReference type="SAM" id="Phobius"/>
    </source>
</evidence>
<dbReference type="PANTHER" id="PTHR40765:SF2">
    <property type="entry name" value="ESX-2 SECRETION SYSTEM ATPASE ECCB2"/>
    <property type="match status" value="1"/>
</dbReference>
<dbReference type="Gene3D" id="3.30.2390.20">
    <property type="entry name" value="Type VII secretion system EccB, repeat 1 domain"/>
    <property type="match status" value="1"/>
</dbReference>
<dbReference type="PANTHER" id="PTHR40765">
    <property type="entry name" value="ESX-2 SECRETION SYSTEM ATPASE ECCB2"/>
    <property type="match status" value="1"/>
</dbReference>
<evidence type="ECO:0000256" key="2">
    <source>
        <dbReference type="ARBA" id="ARBA00008149"/>
    </source>
</evidence>
<dbReference type="InterPro" id="IPR044857">
    <property type="entry name" value="T7SS_EccB_R1"/>
</dbReference>
<name>A0ABW2C7J9_9PSEU</name>
<dbReference type="EMBL" id="JBHSXX010000001">
    <property type="protein sequence ID" value="MFC6871330.1"/>
    <property type="molecule type" value="Genomic_DNA"/>
</dbReference>
<evidence type="ECO:0000256" key="1">
    <source>
        <dbReference type="ARBA" id="ARBA00004162"/>
    </source>
</evidence>
<keyword evidence="3" id="KW-1003">Cell membrane</keyword>
<keyword evidence="4 10" id="KW-0812">Transmembrane</keyword>
<evidence type="ECO:0000256" key="3">
    <source>
        <dbReference type="ARBA" id="ARBA00022475"/>
    </source>
</evidence>
<evidence type="ECO:0000313" key="11">
    <source>
        <dbReference type="EMBL" id="MFC6871330.1"/>
    </source>
</evidence>
<evidence type="ECO:0000256" key="7">
    <source>
        <dbReference type="ARBA" id="ARBA00022840"/>
    </source>
</evidence>
<keyword evidence="6" id="KW-0378">Hydrolase</keyword>